<dbReference type="InterPro" id="IPR050923">
    <property type="entry name" value="Cell_Proc_Reg/RNA_Proc"/>
</dbReference>
<accession>A0A6J7CTT7</accession>
<feature type="domain" description="FHA" evidence="1">
    <location>
        <begin position="74"/>
        <end position="123"/>
    </location>
</feature>
<proteinExistence type="predicted"/>
<gene>
    <name evidence="2" type="ORF">UFOPK3342_00433</name>
</gene>
<dbReference type="Gene3D" id="2.60.200.20">
    <property type="match status" value="1"/>
</dbReference>
<name>A0A6J7CTT7_9ZZZZ</name>
<dbReference type="SMART" id="SM00240">
    <property type="entry name" value="FHA"/>
    <property type="match status" value="1"/>
</dbReference>
<organism evidence="2">
    <name type="scientific">freshwater metagenome</name>
    <dbReference type="NCBI Taxonomy" id="449393"/>
    <lineage>
        <taxon>unclassified sequences</taxon>
        <taxon>metagenomes</taxon>
        <taxon>ecological metagenomes</taxon>
    </lineage>
</organism>
<dbReference type="InterPro" id="IPR008984">
    <property type="entry name" value="SMAD_FHA_dom_sf"/>
</dbReference>
<dbReference type="SUPFAM" id="SSF49879">
    <property type="entry name" value="SMAD/FHA domain"/>
    <property type="match status" value="1"/>
</dbReference>
<dbReference type="PROSITE" id="PS50006">
    <property type="entry name" value="FHA_DOMAIN"/>
    <property type="match status" value="1"/>
</dbReference>
<dbReference type="AlphaFoldDB" id="A0A6J7CTT7"/>
<dbReference type="Pfam" id="PF00498">
    <property type="entry name" value="FHA"/>
    <property type="match status" value="1"/>
</dbReference>
<evidence type="ECO:0000259" key="1">
    <source>
        <dbReference type="PROSITE" id="PS50006"/>
    </source>
</evidence>
<dbReference type="InterPro" id="IPR000253">
    <property type="entry name" value="FHA_dom"/>
</dbReference>
<sequence length="154" mass="16584">MEESVNELTSTIHLASREHGNSPAGLLDEYIASLPLDDQNVIGEIQSSDGLKAMILINRGENRGSRFLITHEGVTIGRAPVSGVFLDDVTVSRVHAAIEKSHSGFVVKDCGSLNGTYVNGESVSQVELKSGDEIQIGKFHLLFVTGKPVKKIIE</sequence>
<dbReference type="EMBL" id="CAFBLH010000009">
    <property type="protein sequence ID" value="CAB4861246.1"/>
    <property type="molecule type" value="Genomic_DNA"/>
</dbReference>
<evidence type="ECO:0000313" key="2">
    <source>
        <dbReference type="EMBL" id="CAB4861246.1"/>
    </source>
</evidence>
<dbReference type="PANTHER" id="PTHR23308">
    <property type="entry name" value="NUCLEAR INHIBITOR OF PROTEIN PHOSPHATASE-1"/>
    <property type="match status" value="1"/>
</dbReference>
<reference evidence="2" key="1">
    <citation type="submission" date="2020-05" db="EMBL/GenBank/DDBJ databases">
        <authorList>
            <person name="Chiriac C."/>
            <person name="Salcher M."/>
            <person name="Ghai R."/>
            <person name="Kavagutti S V."/>
        </authorList>
    </citation>
    <scope>NUCLEOTIDE SEQUENCE</scope>
</reference>
<protein>
    <submittedName>
        <fullName evidence="2">Unannotated protein</fullName>
    </submittedName>
</protein>